<feature type="compositionally biased region" description="Pro residues" evidence="1">
    <location>
        <begin position="160"/>
        <end position="186"/>
    </location>
</feature>
<feature type="domain" description="DUF8039" evidence="3">
    <location>
        <begin position="49"/>
        <end position="139"/>
    </location>
</feature>
<evidence type="ECO:0000259" key="3">
    <source>
        <dbReference type="Pfam" id="PF26133"/>
    </source>
</evidence>
<sequence>MKIIQRMSEASSGEAAWLPRRPHRLMLMHPSAGANAPTIDITAPEPPRYPVDDVKEMKECHLHYPIGNMSMKVAIGSALPPGALHHNNPIPDGYARVTVEDIVQGFEDLEIDYATPEGERRLGDVKRQFILWKKKFIKFPGEAPRPTSPPPSGGGGGGSPTPPSRQPTPPPNPPPAGTPPPNPPPAKKQKQSWTINPDPYVPKTTKVPEPSLKPLLPRPWERSAEEVDAAAAAHHEKWKAEMKAEREPEPKPVFSEKQKKWAKSFLSTPSQAEKNMPDDYGRELRRQALILKKKKDLAEKEKKALEEEKEESKKSGKQVAQLGEQSKQSIPPLIVKAAGPDAELMDPAIIEARQHGMTVTVPRKSGGLGMTLRGVLGLEEAPMSDVAIRYVPNGPLVEPAQEEDLPAQMLDLLRWYKGYIKNNTGKEYIYAEVRHEHHFKHYYVTVHMSELFQLFNLRELDKSIISCYVLVSLSNSGKQLRPRSSAAAAPSIRRHGSKRVHGTLVATALSSGEERFFFALHALDLLEFLLLFFFNGGDGAPASWEGSYMTEDNIDRLIRLRRSRSRRGPWIEIEPEPQSGERAVLGAHFDRGLGLPASPFFRRFLEFFGLQPHHLPANALV</sequence>
<dbReference type="InterPro" id="IPR007321">
    <property type="entry name" value="Transposase_28"/>
</dbReference>
<dbReference type="Proteomes" id="UP001231189">
    <property type="component" value="Unassembled WGS sequence"/>
</dbReference>
<reference evidence="4" key="1">
    <citation type="submission" date="2023-07" db="EMBL/GenBank/DDBJ databases">
        <title>A chromosome-level genome assembly of Lolium multiflorum.</title>
        <authorList>
            <person name="Chen Y."/>
            <person name="Copetti D."/>
            <person name="Kolliker R."/>
            <person name="Studer B."/>
        </authorList>
    </citation>
    <scope>NUCLEOTIDE SEQUENCE</scope>
    <source>
        <strain evidence="4">02402/16</strain>
        <tissue evidence="4">Leaf</tissue>
    </source>
</reference>
<feature type="compositionally biased region" description="Basic and acidic residues" evidence="1">
    <location>
        <begin position="302"/>
        <end position="314"/>
    </location>
</feature>
<protein>
    <submittedName>
        <fullName evidence="4">Uncharacterized protein</fullName>
    </submittedName>
</protein>
<evidence type="ECO:0000313" key="5">
    <source>
        <dbReference type="Proteomes" id="UP001231189"/>
    </source>
</evidence>
<proteinExistence type="predicted"/>
<evidence type="ECO:0000259" key="2">
    <source>
        <dbReference type="Pfam" id="PF04195"/>
    </source>
</evidence>
<dbReference type="Pfam" id="PF26133">
    <property type="entry name" value="DUF8039"/>
    <property type="match status" value="1"/>
</dbReference>
<feature type="region of interest" description="Disordered" evidence="1">
    <location>
        <begin position="302"/>
        <end position="326"/>
    </location>
</feature>
<evidence type="ECO:0000256" key="1">
    <source>
        <dbReference type="SAM" id="MobiDB-lite"/>
    </source>
</evidence>
<organism evidence="4 5">
    <name type="scientific">Lolium multiflorum</name>
    <name type="common">Italian ryegrass</name>
    <name type="synonym">Lolium perenne subsp. multiflorum</name>
    <dbReference type="NCBI Taxonomy" id="4521"/>
    <lineage>
        <taxon>Eukaryota</taxon>
        <taxon>Viridiplantae</taxon>
        <taxon>Streptophyta</taxon>
        <taxon>Embryophyta</taxon>
        <taxon>Tracheophyta</taxon>
        <taxon>Spermatophyta</taxon>
        <taxon>Magnoliopsida</taxon>
        <taxon>Liliopsida</taxon>
        <taxon>Poales</taxon>
        <taxon>Poaceae</taxon>
        <taxon>BOP clade</taxon>
        <taxon>Pooideae</taxon>
        <taxon>Poodae</taxon>
        <taxon>Poeae</taxon>
        <taxon>Poeae Chloroplast Group 2 (Poeae type)</taxon>
        <taxon>Loliodinae</taxon>
        <taxon>Loliinae</taxon>
        <taxon>Lolium</taxon>
    </lineage>
</organism>
<name>A0AAD8WMV2_LOLMU</name>
<feature type="domain" description="Transposase (putative) gypsy type" evidence="2">
    <location>
        <begin position="587"/>
        <end position="619"/>
    </location>
</feature>
<evidence type="ECO:0000313" key="4">
    <source>
        <dbReference type="EMBL" id="KAK1666218.1"/>
    </source>
</evidence>
<feature type="region of interest" description="Disordered" evidence="1">
    <location>
        <begin position="140"/>
        <end position="277"/>
    </location>
</feature>
<dbReference type="Pfam" id="PF04195">
    <property type="entry name" value="Transposase_28"/>
    <property type="match status" value="1"/>
</dbReference>
<dbReference type="AlphaFoldDB" id="A0AAD8WMV2"/>
<comment type="caution">
    <text evidence="4">The sequence shown here is derived from an EMBL/GenBank/DDBJ whole genome shotgun (WGS) entry which is preliminary data.</text>
</comment>
<dbReference type="InterPro" id="IPR058352">
    <property type="entry name" value="DUF8039"/>
</dbReference>
<accession>A0AAD8WMV2</accession>
<gene>
    <name evidence="4" type="ORF">QYE76_054377</name>
</gene>
<dbReference type="PANTHER" id="PTHR33018:SF34">
    <property type="entry name" value="OS02G0472350 PROTEIN"/>
    <property type="match status" value="1"/>
</dbReference>
<dbReference type="PANTHER" id="PTHR33018">
    <property type="entry name" value="OS10G0338966 PROTEIN-RELATED"/>
    <property type="match status" value="1"/>
</dbReference>
<feature type="compositionally biased region" description="Basic and acidic residues" evidence="1">
    <location>
        <begin position="233"/>
        <end position="259"/>
    </location>
</feature>
<keyword evidence="5" id="KW-1185">Reference proteome</keyword>
<dbReference type="EMBL" id="JAUUTY010000003">
    <property type="protein sequence ID" value="KAK1666218.1"/>
    <property type="molecule type" value="Genomic_DNA"/>
</dbReference>